<dbReference type="Ensembl" id="ENSSSCT00025050818.1">
    <property type="protein sequence ID" value="ENSSSCP00025021684.1"/>
    <property type="gene ID" value="ENSSSCG00025037358.1"/>
</dbReference>
<evidence type="ECO:0000313" key="2">
    <source>
        <dbReference type="Proteomes" id="UP000694727"/>
    </source>
</evidence>
<evidence type="ECO:0008006" key="3">
    <source>
        <dbReference type="Google" id="ProtNLM"/>
    </source>
</evidence>
<protein>
    <recommendedName>
        <fullName evidence="3">DUF1725 domain-containing protein</fullName>
    </recommendedName>
</protein>
<organism evidence="1 2">
    <name type="scientific">Sus scrofa</name>
    <name type="common">Pig</name>
    <dbReference type="NCBI Taxonomy" id="9823"/>
    <lineage>
        <taxon>Eukaryota</taxon>
        <taxon>Metazoa</taxon>
        <taxon>Chordata</taxon>
        <taxon>Craniata</taxon>
        <taxon>Vertebrata</taxon>
        <taxon>Euteleostomi</taxon>
        <taxon>Mammalia</taxon>
        <taxon>Eutheria</taxon>
        <taxon>Laurasiatheria</taxon>
        <taxon>Artiodactyla</taxon>
        <taxon>Suina</taxon>
        <taxon>Suidae</taxon>
        <taxon>Sus</taxon>
    </lineage>
</organism>
<proteinExistence type="predicted"/>
<accession>A0A8D0RVL4</accession>
<evidence type="ECO:0000313" key="1">
    <source>
        <dbReference type="Ensembl" id="ENSSSCP00025021684.1"/>
    </source>
</evidence>
<name>A0A8D0RVL4_PIG</name>
<reference evidence="1" key="1">
    <citation type="submission" date="2025-08" db="UniProtKB">
        <authorList>
            <consortium name="Ensembl"/>
        </authorList>
    </citation>
    <scope>IDENTIFICATION</scope>
</reference>
<sequence length="83" mass="9923">MHPHVHCSTIHNSQDMETTQMSMTDDWIRKMWYIYTMEYYSAIKKDGIMPFAATWMELENLILSEMSQKDKDKYHMISLITGI</sequence>
<dbReference type="Proteomes" id="UP000694727">
    <property type="component" value="Unplaced"/>
</dbReference>
<dbReference type="AlphaFoldDB" id="A0A8D0RVL4"/>